<dbReference type="RefSeq" id="WP_094819976.1">
    <property type="nucleotide sequence ID" value="NZ_NEVO01000004.1"/>
</dbReference>
<dbReference type="EMBL" id="NEVQ01000007">
    <property type="protein sequence ID" value="OZI59360.1"/>
    <property type="molecule type" value="Genomic_DNA"/>
</dbReference>
<name>A0A261UDP4_9BORD</name>
<dbReference type="CDD" id="cd00761">
    <property type="entry name" value="Glyco_tranf_GTA_type"/>
    <property type="match status" value="1"/>
</dbReference>
<feature type="domain" description="Glycosyltransferase 2-like" evidence="1">
    <location>
        <begin position="9"/>
        <end position="113"/>
    </location>
</feature>
<comment type="caution">
    <text evidence="2">The sequence shown here is derived from an EMBL/GenBank/DDBJ whole genome shotgun (WGS) entry which is preliminary data.</text>
</comment>
<sequence length="311" mass="36087">MSEPQYTFTILTPTYNRAGTLHRVHESLKRQVCRDFEWLIVDDGSTDRTHEAVRAWQAEAEFPIRYIWQKNQHKKTAFNRGVREAHGEFIITLDSDDEVTPDALQILKDAWESIAPDQRERYVGVTGLCARPDGEIVGDRFPQDVFDVSAVDLYFRYRIKGEKFGSLRTAVLRRFPFPEDVAGFVPESLIWWAMARAGYLNHCINRVVRVYHPSPDGLSRGAVSIRNNAQGLYLLAWDVLEHHMEWFRFRPKDFLMAAARFTRFRLDLEHSGVPTAVQAYPLTRPSAKVLVALMWPLGYMLYRRDQRRGVA</sequence>
<dbReference type="GO" id="GO:0016740">
    <property type="term" value="F:transferase activity"/>
    <property type="evidence" value="ECO:0007669"/>
    <property type="project" value="UniProtKB-KW"/>
</dbReference>
<proteinExistence type="predicted"/>
<evidence type="ECO:0000313" key="2">
    <source>
        <dbReference type="EMBL" id="OZI59360.1"/>
    </source>
</evidence>
<accession>A0A261UDP4</accession>
<dbReference type="InterPro" id="IPR050834">
    <property type="entry name" value="Glycosyltransf_2"/>
</dbReference>
<dbReference type="SUPFAM" id="SSF53448">
    <property type="entry name" value="Nucleotide-diphospho-sugar transferases"/>
    <property type="match status" value="1"/>
</dbReference>
<organism evidence="2 3">
    <name type="scientific">Bordetella genomosp. 4</name>
    <dbReference type="NCBI Taxonomy" id="463044"/>
    <lineage>
        <taxon>Bacteria</taxon>
        <taxon>Pseudomonadati</taxon>
        <taxon>Pseudomonadota</taxon>
        <taxon>Betaproteobacteria</taxon>
        <taxon>Burkholderiales</taxon>
        <taxon>Alcaligenaceae</taxon>
        <taxon>Bordetella</taxon>
    </lineage>
</organism>
<dbReference type="Proteomes" id="UP000216885">
    <property type="component" value="Unassembled WGS sequence"/>
</dbReference>
<reference evidence="2 3" key="1">
    <citation type="submission" date="2017-05" db="EMBL/GenBank/DDBJ databases">
        <title>Complete and WGS of Bordetella genogroups.</title>
        <authorList>
            <person name="Spilker T."/>
            <person name="LiPuma J."/>
        </authorList>
    </citation>
    <scope>NUCLEOTIDE SEQUENCE [LARGE SCALE GENOMIC DNA]</scope>
    <source>
        <strain evidence="2 3">AU9919</strain>
    </source>
</reference>
<dbReference type="PANTHER" id="PTHR43685">
    <property type="entry name" value="GLYCOSYLTRANSFERASE"/>
    <property type="match status" value="1"/>
</dbReference>
<dbReference type="AlphaFoldDB" id="A0A261UDP4"/>
<dbReference type="OrthoDB" id="9801954at2"/>
<protein>
    <submittedName>
        <fullName evidence="2">Glycosyl transferase</fullName>
    </submittedName>
</protein>
<gene>
    <name evidence="2" type="ORF">CAL20_04975</name>
</gene>
<dbReference type="InterPro" id="IPR001173">
    <property type="entry name" value="Glyco_trans_2-like"/>
</dbReference>
<keyword evidence="2" id="KW-0808">Transferase</keyword>
<dbReference type="Gene3D" id="3.90.550.10">
    <property type="entry name" value="Spore Coat Polysaccharide Biosynthesis Protein SpsA, Chain A"/>
    <property type="match status" value="1"/>
</dbReference>
<evidence type="ECO:0000259" key="1">
    <source>
        <dbReference type="Pfam" id="PF00535"/>
    </source>
</evidence>
<keyword evidence="3" id="KW-1185">Reference proteome</keyword>
<dbReference type="PANTHER" id="PTHR43685:SF11">
    <property type="entry name" value="GLYCOSYLTRANSFERASE TAGX-RELATED"/>
    <property type="match status" value="1"/>
</dbReference>
<dbReference type="Pfam" id="PF00535">
    <property type="entry name" value="Glycos_transf_2"/>
    <property type="match status" value="1"/>
</dbReference>
<dbReference type="InterPro" id="IPR029044">
    <property type="entry name" value="Nucleotide-diphossugar_trans"/>
</dbReference>
<evidence type="ECO:0000313" key="3">
    <source>
        <dbReference type="Proteomes" id="UP000216885"/>
    </source>
</evidence>